<evidence type="ECO:0000313" key="1">
    <source>
        <dbReference type="EMBL" id="MBR8130321.1"/>
    </source>
</evidence>
<dbReference type="AlphaFoldDB" id="A0AA41E8A1"/>
<name>A0AA41E8A1_9BURK</name>
<protein>
    <submittedName>
        <fullName evidence="1">Uncharacterized protein</fullName>
    </submittedName>
</protein>
<dbReference type="EMBL" id="JAGSVG010000012">
    <property type="protein sequence ID" value="MBR8130321.1"/>
    <property type="molecule type" value="Genomic_DNA"/>
</dbReference>
<dbReference type="Proteomes" id="UP000682266">
    <property type="component" value="Unassembled WGS sequence"/>
</dbReference>
<sequence>MLIVVTLLAAMTQPTTGTARPTKTPMFLTRMNFKCLTLALVSVGQRWEDLLLQIVVQILAAQYRRNRSTRRGTEGLCACWHPILTGHNNNHCCYIVNTKLLACFIDKDKKNNSIGVRSRCVPKS</sequence>
<gene>
    <name evidence="1" type="ORF">KDW93_15255</name>
</gene>
<organism evidence="1 2">
    <name type="scientific">Burkholderia ambifaria</name>
    <dbReference type="NCBI Taxonomy" id="152480"/>
    <lineage>
        <taxon>Bacteria</taxon>
        <taxon>Pseudomonadati</taxon>
        <taxon>Pseudomonadota</taxon>
        <taxon>Betaproteobacteria</taxon>
        <taxon>Burkholderiales</taxon>
        <taxon>Burkholderiaceae</taxon>
        <taxon>Burkholderia</taxon>
        <taxon>Burkholderia cepacia complex</taxon>
    </lineage>
</organism>
<reference evidence="1" key="1">
    <citation type="submission" date="2021-04" db="EMBL/GenBank/DDBJ databases">
        <title>A collection of bacterial strains from the Burkholderia cepacia Research Laboratory and Repository.</title>
        <authorList>
            <person name="Lipuma J."/>
            <person name="Spilker T."/>
        </authorList>
    </citation>
    <scope>NUCLEOTIDE SEQUENCE</scope>
    <source>
        <strain evidence="1">AU36012</strain>
    </source>
</reference>
<evidence type="ECO:0000313" key="2">
    <source>
        <dbReference type="Proteomes" id="UP000682266"/>
    </source>
</evidence>
<comment type="caution">
    <text evidence="1">The sequence shown here is derived from an EMBL/GenBank/DDBJ whole genome shotgun (WGS) entry which is preliminary data.</text>
</comment>
<accession>A0AA41E8A1</accession>
<proteinExistence type="predicted"/>